<evidence type="ECO:0000256" key="1">
    <source>
        <dbReference type="SAM" id="MobiDB-lite"/>
    </source>
</evidence>
<accession>A0A834IHV0</accession>
<dbReference type="AlphaFoldDB" id="A0A834IHV0"/>
<comment type="caution">
    <text evidence="2">The sequence shown here is derived from an EMBL/GenBank/DDBJ whole genome shotgun (WGS) entry which is preliminary data.</text>
</comment>
<keyword evidence="3" id="KW-1185">Reference proteome</keyword>
<evidence type="ECO:0000313" key="2">
    <source>
        <dbReference type="EMBL" id="KAF7280174.1"/>
    </source>
</evidence>
<evidence type="ECO:0000313" key="3">
    <source>
        <dbReference type="Proteomes" id="UP000625711"/>
    </source>
</evidence>
<sequence>MVLRMEMSDGTSNHSDFSNDSQSSQISGGDVKIEGGLLLTPTTLWLAKVRWYTQEKSPTIVRTKRVFTVFLNQGISSTTLTRIIYYYS</sequence>
<dbReference type="EMBL" id="JAACXV010000318">
    <property type="protein sequence ID" value="KAF7280174.1"/>
    <property type="molecule type" value="Genomic_DNA"/>
</dbReference>
<feature type="region of interest" description="Disordered" evidence="1">
    <location>
        <begin position="1"/>
        <end position="29"/>
    </location>
</feature>
<name>A0A834IHV0_RHYFE</name>
<proteinExistence type="predicted"/>
<feature type="compositionally biased region" description="Polar residues" evidence="1">
    <location>
        <begin position="9"/>
        <end position="27"/>
    </location>
</feature>
<dbReference type="Proteomes" id="UP000625711">
    <property type="component" value="Unassembled WGS sequence"/>
</dbReference>
<gene>
    <name evidence="2" type="ORF">GWI33_006350</name>
</gene>
<protein>
    <submittedName>
        <fullName evidence="2">Uncharacterized protein</fullName>
    </submittedName>
</protein>
<reference evidence="2" key="1">
    <citation type="submission" date="2020-08" db="EMBL/GenBank/DDBJ databases">
        <title>Genome sequencing and assembly of the red palm weevil Rhynchophorus ferrugineus.</title>
        <authorList>
            <person name="Dias G.B."/>
            <person name="Bergman C.M."/>
            <person name="Manee M."/>
        </authorList>
    </citation>
    <scope>NUCLEOTIDE SEQUENCE</scope>
    <source>
        <strain evidence="2">AA-2017</strain>
        <tissue evidence="2">Whole larva</tissue>
    </source>
</reference>
<organism evidence="2 3">
    <name type="scientific">Rhynchophorus ferrugineus</name>
    <name type="common">Red palm weevil</name>
    <name type="synonym">Curculio ferrugineus</name>
    <dbReference type="NCBI Taxonomy" id="354439"/>
    <lineage>
        <taxon>Eukaryota</taxon>
        <taxon>Metazoa</taxon>
        <taxon>Ecdysozoa</taxon>
        <taxon>Arthropoda</taxon>
        <taxon>Hexapoda</taxon>
        <taxon>Insecta</taxon>
        <taxon>Pterygota</taxon>
        <taxon>Neoptera</taxon>
        <taxon>Endopterygota</taxon>
        <taxon>Coleoptera</taxon>
        <taxon>Polyphaga</taxon>
        <taxon>Cucujiformia</taxon>
        <taxon>Curculionidae</taxon>
        <taxon>Dryophthorinae</taxon>
        <taxon>Rhynchophorus</taxon>
    </lineage>
</organism>